<sequence length="67" mass="7605">MKGSQPIPVNPHERRERQRSRDDDAFWAGYRAGRRGLPSAPAPAGFDDIDWLAGWIEGDAERRLSKD</sequence>
<name>A0A919D955_9GAMM</name>
<proteinExistence type="predicted"/>
<dbReference type="Proteomes" id="UP000636453">
    <property type="component" value="Unassembled WGS sequence"/>
</dbReference>
<evidence type="ECO:0000256" key="1">
    <source>
        <dbReference type="SAM" id="MobiDB-lite"/>
    </source>
</evidence>
<reference evidence="2" key="1">
    <citation type="journal article" date="2014" name="Int. J. Syst. Evol. Microbiol.">
        <title>Complete genome sequence of Corynebacterium casei LMG S-19264T (=DSM 44701T), isolated from a smear-ripened cheese.</title>
        <authorList>
            <consortium name="US DOE Joint Genome Institute (JGI-PGF)"/>
            <person name="Walter F."/>
            <person name="Albersmeier A."/>
            <person name="Kalinowski J."/>
            <person name="Ruckert C."/>
        </authorList>
    </citation>
    <scope>NUCLEOTIDE SEQUENCE</scope>
    <source>
        <strain evidence="2">KCTC 32020</strain>
    </source>
</reference>
<keyword evidence="3" id="KW-1185">Reference proteome</keyword>
<feature type="compositionally biased region" description="Basic and acidic residues" evidence="1">
    <location>
        <begin position="11"/>
        <end position="24"/>
    </location>
</feature>
<feature type="region of interest" description="Disordered" evidence="1">
    <location>
        <begin position="1"/>
        <end position="24"/>
    </location>
</feature>
<gene>
    <name evidence="2" type="ORF">GCM10007167_07800</name>
</gene>
<organism evidence="2 3">
    <name type="scientific">Vulcaniibacterium thermophilum</name>
    <dbReference type="NCBI Taxonomy" id="1169913"/>
    <lineage>
        <taxon>Bacteria</taxon>
        <taxon>Pseudomonadati</taxon>
        <taxon>Pseudomonadota</taxon>
        <taxon>Gammaproteobacteria</taxon>
        <taxon>Lysobacterales</taxon>
        <taxon>Lysobacteraceae</taxon>
        <taxon>Vulcaniibacterium</taxon>
    </lineage>
</organism>
<evidence type="ECO:0000313" key="2">
    <source>
        <dbReference type="EMBL" id="GHE28608.1"/>
    </source>
</evidence>
<dbReference type="EMBL" id="BNCF01000003">
    <property type="protein sequence ID" value="GHE28608.1"/>
    <property type="molecule type" value="Genomic_DNA"/>
</dbReference>
<dbReference type="RefSeq" id="WP_386112478.1">
    <property type="nucleotide sequence ID" value="NZ_JBHRUD010000001.1"/>
</dbReference>
<accession>A0A919D955</accession>
<evidence type="ECO:0008006" key="4">
    <source>
        <dbReference type="Google" id="ProtNLM"/>
    </source>
</evidence>
<reference evidence="2" key="2">
    <citation type="submission" date="2020-09" db="EMBL/GenBank/DDBJ databases">
        <authorList>
            <person name="Sun Q."/>
            <person name="Kim S."/>
        </authorList>
    </citation>
    <scope>NUCLEOTIDE SEQUENCE</scope>
    <source>
        <strain evidence="2">KCTC 32020</strain>
    </source>
</reference>
<comment type="caution">
    <text evidence="2">The sequence shown here is derived from an EMBL/GenBank/DDBJ whole genome shotgun (WGS) entry which is preliminary data.</text>
</comment>
<dbReference type="AlphaFoldDB" id="A0A919D955"/>
<evidence type="ECO:0000313" key="3">
    <source>
        <dbReference type="Proteomes" id="UP000636453"/>
    </source>
</evidence>
<protein>
    <recommendedName>
        <fullName evidence="4">Ribosome modulation factor</fullName>
    </recommendedName>
</protein>